<evidence type="ECO:0000313" key="13">
    <source>
        <dbReference type="Proteomes" id="UP001163046"/>
    </source>
</evidence>
<protein>
    <recommendedName>
        <fullName evidence="11">G-protein coupled receptors family 1 profile domain-containing protein</fullName>
    </recommendedName>
</protein>
<evidence type="ECO:0000256" key="8">
    <source>
        <dbReference type="ARBA" id="ARBA00023180"/>
    </source>
</evidence>
<dbReference type="PANTHER" id="PTHR24246">
    <property type="entry name" value="OLFACTORY RECEPTOR AND ADENOSINE RECEPTOR"/>
    <property type="match status" value="1"/>
</dbReference>
<feature type="transmembrane region" description="Helical" evidence="10">
    <location>
        <begin position="124"/>
        <end position="142"/>
    </location>
</feature>
<evidence type="ECO:0000256" key="7">
    <source>
        <dbReference type="ARBA" id="ARBA00023170"/>
    </source>
</evidence>
<dbReference type="OrthoDB" id="6086428at2759"/>
<feature type="transmembrane region" description="Helical" evidence="10">
    <location>
        <begin position="20"/>
        <end position="44"/>
    </location>
</feature>
<keyword evidence="3 10" id="KW-0812">Transmembrane</keyword>
<dbReference type="Proteomes" id="UP001163046">
    <property type="component" value="Unassembled WGS sequence"/>
</dbReference>
<gene>
    <name evidence="12" type="ORF">OS493_007986</name>
</gene>
<keyword evidence="7" id="KW-0675">Receptor</keyword>
<dbReference type="SUPFAM" id="SSF81321">
    <property type="entry name" value="Family A G protein-coupled receptor-like"/>
    <property type="match status" value="1"/>
</dbReference>
<evidence type="ECO:0000313" key="12">
    <source>
        <dbReference type="EMBL" id="KAJ7337828.1"/>
    </source>
</evidence>
<evidence type="ECO:0000256" key="10">
    <source>
        <dbReference type="SAM" id="Phobius"/>
    </source>
</evidence>
<evidence type="ECO:0000256" key="4">
    <source>
        <dbReference type="ARBA" id="ARBA00022989"/>
    </source>
</evidence>
<comment type="caution">
    <text evidence="12">The sequence shown here is derived from an EMBL/GenBank/DDBJ whole genome shotgun (WGS) entry which is preliminary data.</text>
</comment>
<keyword evidence="13" id="KW-1185">Reference proteome</keyword>
<dbReference type="Pfam" id="PF00001">
    <property type="entry name" value="7tm_1"/>
    <property type="match status" value="1"/>
</dbReference>
<evidence type="ECO:0000256" key="6">
    <source>
        <dbReference type="ARBA" id="ARBA00023136"/>
    </source>
</evidence>
<accession>A0A9W9YI23</accession>
<proteinExistence type="predicted"/>
<evidence type="ECO:0000256" key="2">
    <source>
        <dbReference type="ARBA" id="ARBA00022475"/>
    </source>
</evidence>
<dbReference type="CDD" id="cd00637">
    <property type="entry name" value="7tm_classA_rhodopsin-like"/>
    <property type="match status" value="1"/>
</dbReference>
<feature type="transmembrane region" description="Helical" evidence="10">
    <location>
        <begin position="65"/>
        <end position="84"/>
    </location>
</feature>
<evidence type="ECO:0000256" key="9">
    <source>
        <dbReference type="ARBA" id="ARBA00023224"/>
    </source>
</evidence>
<dbReference type="GO" id="GO:0005886">
    <property type="term" value="C:plasma membrane"/>
    <property type="evidence" value="ECO:0007669"/>
    <property type="project" value="UniProtKB-SubCell"/>
</dbReference>
<evidence type="ECO:0000259" key="11">
    <source>
        <dbReference type="PROSITE" id="PS50262"/>
    </source>
</evidence>
<dbReference type="PROSITE" id="PS00237">
    <property type="entry name" value="G_PROTEIN_RECEP_F1_1"/>
    <property type="match status" value="1"/>
</dbReference>
<dbReference type="AlphaFoldDB" id="A0A9W9YI23"/>
<feature type="domain" description="G-protein coupled receptors family 1 profile" evidence="11">
    <location>
        <begin position="1"/>
        <end position="141"/>
    </location>
</feature>
<comment type="subcellular location">
    <subcellularLocation>
        <location evidence="1">Cell membrane</location>
        <topology evidence="1">Multi-pass membrane protein</topology>
    </subcellularLocation>
</comment>
<name>A0A9W9YI23_9CNID</name>
<dbReference type="PANTHER" id="PTHR24246:SF27">
    <property type="entry name" value="ADENOSINE RECEPTOR, ISOFORM A"/>
    <property type="match status" value="1"/>
</dbReference>
<dbReference type="Gene3D" id="1.20.1070.10">
    <property type="entry name" value="Rhodopsin 7-helix transmembrane proteins"/>
    <property type="match status" value="1"/>
</dbReference>
<sequence length="210" mass="23894">MPLMIMWYICEVPYLKGRRISWFIITFYVLFVYLTVFNLTVLTMDRFGAIVHGLRYHSWKTTNKAKVAVLFVWLLAAGYTYGMFTLGLDIDVGDAPFASTAKRLSTFCSVAKQAKSDVKTAKTIGVTVLAFFCMGVVPMLLHSIARIHGSWPHFLAFFLMHMNSMVSQSFLAVPKEPFGKSQPDMTSKNQKATRNLTCKTEEHDIYNTYL</sequence>
<keyword evidence="5" id="KW-0297">G-protein coupled receptor</keyword>
<dbReference type="InterPro" id="IPR017452">
    <property type="entry name" value="GPCR_Rhodpsn_7TM"/>
</dbReference>
<keyword evidence="4 10" id="KW-1133">Transmembrane helix</keyword>
<keyword evidence="9" id="KW-0807">Transducer</keyword>
<dbReference type="GO" id="GO:0004930">
    <property type="term" value="F:G protein-coupled receptor activity"/>
    <property type="evidence" value="ECO:0007669"/>
    <property type="project" value="UniProtKB-KW"/>
</dbReference>
<keyword evidence="2" id="KW-1003">Cell membrane</keyword>
<dbReference type="PROSITE" id="PS50262">
    <property type="entry name" value="G_PROTEIN_RECEP_F1_2"/>
    <property type="match status" value="1"/>
</dbReference>
<organism evidence="12 13">
    <name type="scientific">Desmophyllum pertusum</name>
    <dbReference type="NCBI Taxonomy" id="174260"/>
    <lineage>
        <taxon>Eukaryota</taxon>
        <taxon>Metazoa</taxon>
        <taxon>Cnidaria</taxon>
        <taxon>Anthozoa</taxon>
        <taxon>Hexacorallia</taxon>
        <taxon>Scleractinia</taxon>
        <taxon>Caryophylliina</taxon>
        <taxon>Caryophylliidae</taxon>
        <taxon>Desmophyllum</taxon>
    </lineage>
</organism>
<evidence type="ECO:0000256" key="5">
    <source>
        <dbReference type="ARBA" id="ARBA00023040"/>
    </source>
</evidence>
<dbReference type="EMBL" id="MU827780">
    <property type="protein sequence ID" value="KAJ7337828.1"/>
    <property type="molecule type" value="Genomic_DNA"/>
</dbReference>
<dbReference type="InterPro" id="IPR000276">
    <property type="entry name" value="GPCR_Rhodpsn"/>
</dbReference>
<reference evidence="12" key="1">
    <citation type="submission" date="2023-01" db="EMBL/GenBank/DDBJ databases">
        <title>Genome assembly of the deep-sea coral Lophelia pertusa.</title>
        <authorList>
            <person name="Herrera S."/>
            <person name="Cordes E."/>
        </authorList>
    </citation>
    <scope>NUCLEOTIDE SEQUENCE</scope>
    <source>
        <strain evidence="12">USNM1676648</strain>
        <tissue evidence="12">Polyp</tissue>
    </source>
</reference>
<evidence type="ECO:0000256" key="1">
    <source>
        <dbReference type="ARBA" id="ARBA00004651"/>
    </source>
</evidence>
<keyword evidence="6 10" id="KW-0472">Membrane</keyword>
<evidence type="ECO:0000256" key="3">
    <source>
        <dbReference type="ARBA" id="ARBA00022692"/>
    </source>
</evidence>
<keyword evidence="8" id="KW-0325">Glycoprotein</keyword>